<dbReference type="AlphaFoldDB" id="A0A8H3QWR5"/>
<evidence type="ECO:0000313" key="3">
    <source>
        <dbReference type="Proteomes" id="UP000615446"/>
    </source>
</evidence>
<proteinExistence type="predicted"/>
<organism evidence="2 3">
    <name type="scientific">Rhizophagus clarus</name>
    <dbReference type="NCBI Taxonomy" id="94130"/>
    <lineage>
        <taxon>Eukaryota</taxon>
        <taxon>Fungi</taxon>
        <taxon>Fungi incertae sedis</taxon>
        <taxon>Mucoromycota</taxon>
        <taxon>Glomeromycotina</taxon>
        <taxon>Glomeromycetes</taxon>
        <taxon>Glomerales</taxon>
        <taxon>Glomeraceae</taxon>
        <taxon>Rhizophagus</taxon>
    </lineage>
</organism>
<feature type="transmembrane region" description="Helical" evidence="1">
    <location>
        <begin position="78"/>
        <end position="96"/>
    </location>
</feature>
<keyword evidence="1" id="KW-1133">Transmembrane helix</keyword>
<name>A0A8H3QWR5_9GLOM</name>
<reference evidence="2" key="1">
    <citation type="submission" date="2019-10" db="EMBL/GenBank/DDBJ databases">
        <title>Conservation and host-specific expression of non-tandemly repeated heterogenous ribosome RNA gene in arbuscular mycorrhizal fungi.</title>
        <authorList>
            <person name="Maeda T."/>
            <person name="Kobayashi Y."/>
            <person name="Nakagawa T."/>
            <person name="Ezawa T."/>
            <person name="Yamaguchi K."/>
            <person name="Bino T."/>
            <person name="Nishimoto Y."/>
            <person name="Shigenobu S."/>
            <person name="Kawaguchi M."/>
        </authorList>
    </citation>
    <scope>NUCLEOTIDE SEQUENCE</scope>
    <source>
        <strain evidence="2">HR1</strain>
    </source>
</reference>
<sequence length="167" mass="18459">MNSCAIIGCSISIFILIIIGLSGIALLSLEIEKIILFNKTNGELKVNAIDYVYLTYLICGGVYGGCRSSNESEKNCCANICAFILSITIYVLYNYLTINEMGDIPFFCPPDYPYSSPLIRKACQVRAANLLLSWIISGIWLIVVLFACCYFIVVCLTSEKSDESNNV</sequence>
<keyword evidence="1" id="KW-0812">Transmembrane</keyword>
<protein>
    <submittedName>
        <fullName evidence="2">Uncharacterized protein</fullName>
    </submittedName>
</protein>
<feature type="transmembrane region" description="Helical" evidence="1">
    <location>
        <begin position="134"/>
        <end position="156"/>
    </location>
</feature>
<keyword evidence="1" id="KW-0472">Membrane</keyword>
<evidence type="ECO:0000256" key="1">
    <source>
        <dbReference type="SAM" id="Phobius"/>
    </source>
</evidence>
<comment type="caution">
    <text evidence="2">The sequence shown here is derived from an EMBL/GenBank/DDBJ whole genome shotgun (WGS) entry which is preliminary data.</text>
</comment>
<dbReference type="Proteomes" id="UP000615446">
    <property type="component" value="Unassembled WGS sequence"/>
</dbReference>
<evidence type="ECO:0000313" key="2">
    <source>
        <dbReference type="EMBL" id="GES94983.1"/>
    </source>
</evidence>
<feature type="transmembrane region" description="Helical" evidence="1">
    <location>
        <begin position="48"/>
        <end position="66"/>
    </location>
</feature>
<feature type="transmembrane region" description="Helical" evidence="1">
    <location>
        <begin position="7"/>
        <end position="28"/>
    </location>
</feature>
<accession>A0A8H3QWR5</accession>
<dbReference type="OrthoDB" id="2345119at2759"/>
<gene>
    <name evidence="2" type="ORF">RCL2_002167500</name>
</gene>
<dbReference type="EMBL" id="BLAL01000239">
    <property type="protein sequence ID" value="GES94983.1"/>
    <property type="molecule type" value="Genomic_DNA"/>
</dbReference>